<dbReference type="Pfam" id="PF00486">
    <property type="entry name" value="Trans_reg_C"/>
    <property type="match status" value="1"/>
</dbReference>
<dbReference type="RefSeq" id="WP_203869815.1">
    <property type="nucleotide sequence ID" value="NZ_BONW01000038.1"/>
</dbReference>
<dbReference type="InterPro" id="IPR051677">
    <property type="entry name" value="AfsR-DnrI-RedD_regulator"/>
</dbReference>
<protein>
    <recommendedName>
        <fullName evidence="7">OmpR/PhoB-type domain-containing protein</fullName>
    </recommendedName>
</protein>
<name>A0ABQ4EAW6_9ACTN</name>
<feature type="compositionally biased region" description="Pro residues" evidence="6">
    <location>
        <begin position="244"/>
        <end position="260"/>
    </location>
</feature>
<dbReference type="SMART" id="SM00862">
    <property type="entry name" value="Trans_reg_C"/>
    <property type="match status" value="1"/>
</dbReference>
<dbReference type="Pfam" id="PF03704">
    <property type="entry name" value="BTAD"/>
    <property type="match status" value="1"/>
</dbReference>
<gene>
    <name evidence="8" type="ORF">Pen02_63620</name>
</gene>
<keyword evidence="4" id="KW-0804">Transcription</keyword>
<dbReference type="Gene3D" id="3.40.50.300">
    <property type="entry name" value="P-loop containing nucleotide triphosphate hydrolases"/>
    <property type="match status" value="1"/>
</dbReference>
<dbReference type="Gene3D" id="1.25.40.10">
    <property type="entry name" value="Tetratricopeptide repeat domain"/>
    <property type="match status" value="1"/>
</dbReference>
<evidence type="ECO:0000256" key="4">
    <source>
        <dbReference type="ARBA" id="ARBA00023163"/>
    </source>
</evidence>
<feature type="region of interest" description="Disordered" evidence="6">
    <location>
        <begin position="241"/>
        <end position="281"/>
    </location>
</feature>
<sequence>MVGEATLRLLGPVTLVHSGGTVDLGPAKQRAVLAALALEPGSLVSTERLIEMVWGDAAPSAARKAVQVYVSHLRRILPAGRLVSRKPGYLLDVPPEAVDLHRFRALVAKARDVDAGQTRSLLASAEQLWRGEPFDGLGDVPALANLAAGLLEERLSVTEWRLGLEIDQGSAAEAVARLRALVVAHPLREPLHVLLMLALLRTGRAGEALAAYGDLRAVLAEELGIEPGPKAADLHLRILRSETRPPPPSPDPQPEPQPDPEPAEDAQPPETVATFDPPVPPAQLPYDVVDFVGRTDELAGAERILRDGYEHVPIVVLAGQPGVGKTALAVRLGHRMRADFPDGQLFADLGGARPVPADPAETAAAMLRALGVPAPAPGSLAERTAMLRSALAGRRVLMVLDDAADAAQVRPLLPGRAGSAVVVTSRRTLADLEGARIVRLDVLTDEASVELLRSLVGVERTAGEPQRVRRITAMCGNLPLGLRIAGARLASRPAWSLRHFAERLAHRGVLDELRVGDLGIRATFELSFARLDAEQARAVRLLAVPDWADFSPLSAAALLGRQPRQAELLLEELLDIHLLRQPAPGRYAYHDLIGSFARQLDPETEEPSREAEERSPEAEERSSALARLVGYHLHAVYRAVALLVPGVRLDPPSVAPPAVLPQFADHTAALAWLHAEHAAVAMVAMEAVRAARAPLPDLAVLVVRLGAYVKIAGAWRGWQRLADEVLAAAEESGERGATVYSRTGLAGAHLLTGQTLHGPAAPKRRSVDLDLDLAELVLREPVGAHRPGRDRQDIAQTLAELAVLRDGAAAGTVVRNRDNTLPADRAVASRSHVPGGVDRRA</sequence>
<evidence type="ECO:0000256" key="2">
    <source>
        <dbReference type="ARBA" id="ARBA00023015"/>
    </source>
</evidence>
<evidence type="ECO:0000256" key="6">
    <source>
        <dbReference type="SAM" id="MobiDB-lite"/>
    </source>
</evidence>
<comment type="caution">
    <text evidence="8">The sequence shown here is derived from an EMBL/GenBank/DDBJ whole genome shotgun (WGS) entry which is preliminary data.</text>
</comment>
<evidence type="ECO:0000256" key="3">
    <source>
        <dbReference type="ARBA" id="ARBA00023125"/>
    </source>
</evidence>
<organism evidence="8 9">
    <name type="scientific">Plantactinospora endophytica</name>
    <dbReference type="NCBI Taxonomy" id="673535"/>
    <lineage>
        <taxon>Bacteria</taxon>
        <taxon>Bacillati</taxon>
        <taxon>Actinomycetota</taxon>
        <taxon>Actinomycetes</taxon>
        <taxon>Micromonosporales</taxon>
        <taxon>Micromonosporaceae</taxon>
        <taxon>Plantactinospora</taxon>
    </lineage>
</organism>
<dbReference type="PANTHER" id="PTHR35807">
    <property type="entry name" value="TRANSCRIPTIONAL REGULATOR REDD-RELATED"/>
    <property type="match status" value="1"/>
</dbReference>
<dbReference type="PANTHER" id="PTHR35807:SF1">
    <property type="entry name" value="TRANSCRIPTIONAL REGULATOR REDD"/>
    <property type="match status" value="1"/>
</dbReference>
<dbReference type="InterPro" id="IPR011990">
    <property type="entry name" value="TPR-like_helical_dom_sf"/>
</dbReference>
<comment type="similarity">
    <text evidence="1">Belongs to the AfsR/DnrI/RedD regulatory family.</text>
</comment>
<dbReference type="CDD" id="cd15831">
    <property type="entry name" value="BTAD"/>
    <property type="match status" value="1"/>
</dbReference>
<dbReference type="InterPro" id="IPR049945">
    <property type="entry name" value="AAA_22"/>
</dbReference>
<reference evidence="8 9" key="1">
    <citation type="submission" date="2021-01" db="EMBL/GenBank/DDBJ databases">
        <title>Whole genome shotgun sequence of Plantactinospora endophytica NBRC 110450.</title>
        <authorList>
            <person name="Komaki H."/>
            <person name="Tamura T."/>
        </authorList>
    </citation>
    <scope>NUCLEOTIDE SEQUENCE [LARGE SCALE GENOMIC DNA]</scope>
    <source>
        <strain evidence="8 9">NBRC 110450</strain>
    </source>
</reference>
<dbReference type="SMART" id="SM01043">
    <property type="entry name" value="BTAD"/>
    <property type="match status" value="1"/>
</dbReference>
<dbReference type="InterPro" id="IPR036388">
    <property type="entry name" value="WH-like_DNA-bd_sf"/>
</dbReference>
<dbReference type="Pfam" id="PF13401">
    <property type="entry name" value="AAA_22"/>
    <property type="match status" value="1"/>
</dbReference>
<keyword evidence="9" id="KW-1185">Reference proteome</keyword>
<dbReference type="Gene3D" id="1.10.10.10">
    <property type="entry name" value="Winged helix-like DNA-binding domain superfamily/Winged helix DNA-binding domain"/>
    <property type="match status" value="1"/>
</dbReference>
<feature type="region of interest" description="Disordered" evidence="6">
    <location>
        <begin position="600"/>
        <end position="619"/>
    </location>
</feature>
<evidence type="ECO:0000259" key="7">
    <source>
        <dbReference type="PROSITE" id="PS51755"/>
    </source>
</evidence>
<dbReference type="SUPFAM" id="SSF46894">
    <property type="entry name" value="C-terminal effector domain of the bipartite response regulators"/>
    <property type="match status" value="1"/>
</dbReference>
<dbReference type="InterPro" id="IPR005158">
    <property type="entry name" value="BTAD"/>
</dbReference>
<dbReference type="SUPFAM" id="SSF48452">
    <property type="entry name" value="TPR-like"/>
    <property type="match status" value="1"/>
</dbReference>
<dbReference type="EMBL" id="BONW01000038">
    <property type="protein sequence ID" value="GIG91426.1"/>
    <property type="molecule type" value="Genomic_DNA"/>
</dbReference>
<evidence type="ECO:0000256" key="5">
    <source>
        <dbReference type="PROSITE-ProRule" id="PRU01091"/>
    </source>
</evidence>
<dbReference type="InterPro" id="IPR016032">
    <property type="entry name" value="Sig_transdc_resp-reg_C-effctor"/>
</dbReference>
<keyword evidence="2" id="KW-0805">Transcription regulation</keyword>
<feature type="DNA-binding region" description="OmpR/PhoB-type" evidence="5">
    <location>
        <begin position="1"/>
        <end position="93"/>
    </location>
</feature>
<dbReference type="InterPro" id="IPR001867">
    <property type="entry name" value="OmpR/PhoB-type_DNA-bd"/>
</dbReference>
<dbReference type="PRINTS" id="PR00364">
    <property type="entry name" value="DISEASERSIST"/>
</dbReference>
<dbReference type="SUPFAM" id="SSF52540">
    <property type="entry name" value="P-loop containing nucleoside triphosphate hydrolases"/>
    <property type="match status" value="1"/>
</dbReference>
<evidence type="ECO:0000313" key="9">
    <source>
        <dbReference type="Proteomes" id="UP000646749"/>
    </source>
</evidence>
<evidence type="ECO:0000256" key="1">
    <source>
        <dbReference type="ARBA" id="ARBA00005820"/>
    </source>
</evidence>
<keyword evidence="3 5" id="KW-0238">DNA-binding</keyword>
<dbReference type="Proteomes" id="UP000646749">
    <property type="component" value="Unassembled WGS sequence"/>
</dbReference>
<accession>A0ABQ4EAW6</accession>
<feature type="compositionally biased region" description="Basic and acidic residues" evidence="6">
    <location>
        <begin position="606"/>
        <end position="619"/>
    </location>
</feature>
<proteinExistence type="inferred from homology"/>
<evidence type="ECO:0000313" key="8">
    <source>
        <dbReference type="EMBL" id="GIG91426.1"/>
    </source>
</evidence>
<feature type="domain" description="OmpR/PhoB-type" evidence="7">
    <location>
        <begin position="1"/>
        <end position="93"/>
    </location>
</feature>
<dbReference type="InterPro" id="IPR027417">
    <property type="entry name" value="P-loop_NTPase"/>
</dbReference>
<dbReference type="PROSITE" id="PS51755">
    <property type="entry name" value="OMPR_PHOB"/>
    <property type="match status" value="1"/>
</dbReference>